<reference evidence="1 2" key="1">
    <citation type="submission" date="2019-01" db="EMBL/GenBank/DDBJ databases">
        <title>Draft Genome and Complete Hox-Cluster Characterization of the Sterlet Sturgeon (Acipenser ruthenus).</title>
        <authorList>
            <person name="Wei Q."/>
        </authorList>
    </citation>
    <scope>NUCLEOTIDE SEQUENCE [LARGE SCALE GENOMIC DNA]</scope>
    <source>
        <strain evidence="1">WHYD16114868_AA</strain>
        <tissue evidence="1">Blood</tissue>
    </source>
</reference>
<dbReference type="AlphaFoldDB" id="A0A444UVC5"/>
<evidence type="ECO:0000313" key="1">
    <source>
        <dbReference type="EMBL" id="RXM92077.1"/>
    </source>
</evidence>
<proteinExistence type="predicted"/>
<sequence length="73" mass="8139">MKSFDVDAIAEDEYFIVGRMLAVSMVHGGPGPQFIARNLMNFGIVSDANAKDSIAENYVKWYFFDRIAAVCSK</sequence>
<dbReference type="EMBL" id="SCEB01007031">
    <property type="protein sequence ID" value="RXM92077.1"/>
    <property type="molecule type" value="Genomic_DNA"/>
</dbReference>
<keyword evidence="2" id="KW-1185">Reference proteome</keyword>
<comment type="caution">
    <text evidence="1">The sequence shown here is derived from an EMBL/GenBank/DDBJ whole genome shotgun (WGS) entry which is preliminary data.</text>
</comment>
<accession>A0A444UVC5</accession>
<dbReference type="Proteomes" id="UP000289886">
    <property type="component" value="Unassembled WGS sequence"/>
</dbReference>
<protein>
    <submittedName>
        <fullName evidence="1">Uncharacterized protein</fullName>
    </submittedName>
</protein>
<evidence type="ECO:0000313" key="2">
    <source>
        <dbReference type="Proteomes" id="UP000289886"/>
    </source>
</evidence>
<organism evidence="1 2">
    <name type="scientific">Acipenser ruthenus</name>
    <name type="common">Sterlet sturgeon</name>
    <dbReference type="NCBI Taxonomy" id="7906"/>
    <lineage>
        <taxon>Eukaryota</taxon>
        <taxon>Metazoa</taxon>
        <taxon>Chordata</taxon>
        <taxon>Craniata</taxon>
        <taxon>Vertebrata</taxon>
        <taxon>Euteleostomi</taxon>
        <taxon>Actinopterygii</taxon>
        <taxon>Chondrostei</taxon>
        <taxon>Acipenseriformes</taxon>
        <taxon>Acipenseridae</taxon>
        <taxon>Acipenser</taxon>
    </lineage>
</organism>
<gene>
    <name evidence="1" type="ORF">EOD39_20510</name>
</gene>
<name>A0A444UVC5_ACIRT</name>